<dbReference type="InterPro" id="IPR007047">
    <property type="entry name" value="Flp_Fap"/>
</dbReference>
<name>A0A839YYB4_9SPHN</name>
<evidence type="ECO:0000313" key="3">
    <source>
        <dbReference type="Proteomes" id="UP000578569"/>
    </source>
</evidence>
<proteinExistence type="predicted"/>
<evidence type="ECO:0000256" key="1">
    <source>
        <dbReference type="SAM" id="Phobius"/>
    </source>
</evidence>
<dbReference type="Pfam" id="PF04964">
    <property type="entry name" value="Flp_Fap"/>
    <property type="match status" value="1"/>
</dbReference>
<organism evidence="2 3">
    <name type="scientific">Sphingomicrobium lutaoense</name>
    <dbReference type="NCBI Taxonomy" id="515949"/>
    <lineage>
        <taxon>Bacteria</taxon>
        <taxon>Pseudomonadati</taxon>
        <taxon>Pseudomonadota</taxon>
        <taxon>Alphaproteobacteria</taxon>
        <taxon>Sphingomonadales</taxon>
        <taxon>Sphingomonadaceae</taxon>
        <taxon>Sphingomicrobium</taxon>
    </lineage>
</organism>
<dbReference type="EMBL" id="JACICF010000001">
    <property type="protein sequence ID" value="MBB3763308.1"/>
    <property type="molecule type" value="Genomic_DNA"/>
</dbReference>
<keyword evidence="1" id="KW-1133">Transmembrane helix</keyword>
<dbReference type="Proteomes" id="UP000578569">
    <property type="component" value="Unassembled WGS sequence"/>
</dbReference>
<keyword evidence="1" id="KW-0472">Membrane</keyword>
<dbReference type="AlphaFoldDB" id="A0A839YYB4"/>
<gene>
    <name evidence="2" type="ORF">FHS50_000331</name>
</gene>
<evidence type="ECO:0000313" key="2">
    <source>
        <dbReference type="EMBL" id="MBB3763308.1"/>
    </source>
</evidence>
<feature type="transmembrane region" description="Helical" evidence="1">
    <location>
        <begin position="20"/>
        <end position="41"/>
    </location>
</feature>
<protein>
    <submittedName>
        <fullName evidence="2">Pilus assembly protein Flp/PilA</fullName>
    </submittedName>
</protein>
<keyword evidence="3" id="KW-1185">Reference proteome</keyword>
<keyword evidence="1" id="KW-0812">Transmembrane</keyword>
<comment type="caution">
    <text evidence="2">The sequence shown here is derived from an EMBL/GenBank/DDBJ whole genome shotgun (WGS) entry which is preliminary data.</text>
</comment>
<sequence>MDAIRTMLRKLRGDQRGATAIEYGLIAALIVIAMMTGLRAMGGGAGGMWTSINSDIANVM</sequence>
<reference evidence="2 3" key="1">
    <citation type="submission" date="2020-08" db="EMBL/GenBank/DDBJ databases">
        <title>Genomic Encyclopedia of Type Strains, Phase IV (KMG-IV): sequencing the most valuable type-strain genomes for metagenomic binning, comparative biology and taxonomic classification.</title>
        <authorList>
            <person name="Goeker M."/>
        </authorList>
    </citation>
    <scope>NUCLEOTIDE SEQUENCE [LARGE SCALE GENOMIC DNA]</scope>
    <source>
        <strain evidence="2 3">DSM 24194</strain>
    </source>
</reference>
<dbReference type="RefSeq" id="WP_265568884.1">
    <property type="nucleotide sequence ID" value="NZ_JACICF010000001.1"/>
</dbReference>
<accession>A0A839YYB4</accession>